<evidence type="ECO:0000313" key="6">
    <source>
        <dbReference type="EMBL" id="KAH6606326.1"/>
    </source>
</evidence>
<dbReference type="FunFam" id="1.10.555.10:FF:000044">
    <property type="entry name" value="Rho-gtpase-activating protein 8"/>
    <property type="match status" value="1"/>
</dbReference>
<dbReference type="OrthoDB" id="2155291at2759"/>
<feature type="region of interest" description="Disordered" evidence="2">
    <location>
        <begin position="162"/>
        <end position="195"/>
    </location>
</feature>
<dbReference type="SMART" id="SM00324">
    <property type="entry name" value="RhoGAP"/>
    <property type="match status" value="1"/>
</dbReference>
<feature type="domain" description="Rho-GAP" evidence="4">
    <location>
        <begin position="474"/>
        <end position="672"/>
    </location>
</feature>
<organism evidence="6 7">
    <name type="scientific">Trichoderma cornu-damae</name>
    <dbReference type="NCBI Taxonomy" id="654480"/>
    <lineage>
        <taxon>Eukaryota</taxon>
        <taxon>Fungi</taxon>
        <taxon>Dikarya</taxon>
        <taxon>Ascomycota</taxon>
        <taxon>Pezizomycotina</taxon>
        <taxon>Sordariomycetes</taxon>
        <taxon>Hypocreomycetidae</taxon>
        <taxon>Hypocreales</taxon>
        <taxon>Hypocreaceae</taxon>
        <taxon>Trichoderma</taxon>
    </lineage>
</organism>
<evidence type="ECO:0000259" key="4">
    <source>
        <dbReference type="PROSITE" id="PS50238"/>
    </source>
</evidence>
<dbReference type="InterPro" id="IPR000591">
    <property type="entry name" value="DEP_dom"/>
</dbReference>
<dbReference type="PROSITE" id="PS51741">
    <property type="entry name" value="F_BAR"/>
    <property type="match status" value="1"/>
</dbReference>
<sequence length="845" mass="94602">MPGFADSFWSNDYAAGLGVLFSKLQQGVVEDRQVLTIARLRADAEETYGQRLSDIAPAADKLTGGFSRDDGATVRKAYDGMRVEMQEASQSHIRIAQNIRDLVVNPFSRWCDAHETRIQDSQDVLQLRIKAHDKQAEAVKKLRSNYFNKCRLVEDLEEENKLAFQDPESSPKQNQPTQPIPEIKVQPHKEEEPQSEEIYEIGDDVYQPEQMKKILSHMLSTIKMGETKVPILGTYLNTSAGSDIVEYLQRSMGTTSVSYAERIGQDLISNGMLRLIGNVGNTFANSSKMFYQWRPKAFQLAGIPEKKQALGRTFSMPTAGSDASDSSPVVGTVSEYLSNWNVLSNSHPGETPPQRLHREAREADEKYKAGVQKLDELRCELEELIFLHLRFLERCELDRLKAIKTVILDFTGTISNVIPSLQSTVDKMMLFQETMQPLGDLRYLLENYRTGSFIPKVIVYENYYNKVDEQTFGVDLEARARADKKRVPIIITTILTYLDNHYPDLEGDEARRGVWLLDVPLAQTHKLRAKINDGKPVPLEVFDEFDIPTVAALLKLYLLELPDSLVSSHVYEIVRTIYTTPATDASEASRIAVLQQTLSQLRLTNIATLDACMNHFTRLIDLTSADEEYVAALAFSLAPSILRPRIETSLTMEEKHASRLVRDLFAHKDAIFSELKRMSTLNHSISVTANRPRAISTDESNRKALMEERNRALLEKATASRSRATSPAPGPRGHRRDRSSGGPETRFPIQTSPTTGSDRHRSSLGSLNAIKRSSLEVPGPDGSTSPPDVTNGSPLKTELDSELVLEKRDSLGRGAAIKFSARAPATPPRESSPRGVTLEDRPMED</sequence>
<protein>
    <submittedName>
        <fullName evidence="6">Rho-gtpase-activating 8</fullName>
    </submittedName>
</protein>
<dbReference type="GO" id="GO:0000935">
    <property type="term" value="C:division septum"/>
    <property type="evidence" value="ECO:0007669"/>
    <property type="project" value="TreeGrafter"/>
</dbReference>
<dbReference type="SMART" id="SM00055">
    <property type="entry name" value="FCH"/>
    <property type="match status" value="1"/>
</dbReference>
<feature type="compositionally biased region" description="Low complexity" evidence="2">
    <location>
        <begin position="717"/>
        <end position="727"/>
    </location>
</feature>
<dbReference type="InterPro" id="IPR036390">
    <property type="entry name" value="WH_DNA-bd_sf"/>
</dbReference>
<evidence type="ECO:0000259" key="5">
    <source>
        <dbReference type="PROSITE" id="PS51741"/>
    </source>
</evidence>
<dbReference type="FunFam" id="1.20.1270.60:FF:000050">
    <property type="entry name" value="RhoGAP and Fes/CIP4 domain protein"/>
    <property type="match status" value="1"/>
</dbReference>
<feature type="domain" description="DEP" evidence="3">
    <location>
        <begin position="218"/>
        <end position="295"/>
    </location>
</feature>
<dbReference type="Gene3D" id="1.20.1270.60">
    <property type="entry name" value="Arfaptin homology (AH) domain/BAR domain"/>
    <property type="match status" value="2"/>
</dbReference>
<evidence type="ECO:0000313" key="7">
    <source>
        <dbReference type="Proteomes" id="UP000827724"/>
    </source>
</evidence>
<dbReference type="GO" id="GO:0005737">
    <property type="term" value="C:cytoplasm"/>
    <property type="evidence" value="ECO:0007669"/>
    <property type="project" value="TreeGrafter"/>
</dbReference>
<dbReference type="InterPro" id="IPR008936">
    <property type="entry name" value="Rho_GTPase_activation_prot"/>
</dbReference>
<dbReference type="SUPFAM" id="SSF103657">
    <property type="entry name" value="BAR/IMD domain-like"/>
    <property type="match status" value="1"/>
</dbReference>
<dbReference type="InterPro" id="IPR027267">
    <property type="entry name" value="AH/BAR_dom_sf"/>
</dbReference>
<dbReference type="GO" id="GO:0007010">
    <property type="term" value="P:cytoskeleton organization"/>
    <property type="evidence" value="ECO:0007669"/>
    <property type="project" value="TreeGrafter"/>
</dbReference>
<dbReference type="InterPro" id="IPR000198">
    <property type="entry name" value="RhoGAP_dom"/>
</dbReference>
<dbReference type="Pfam" id="PF00620">
    <property type="entry name" value="RhoGAP"/>
    <property type="match status" value="1"/>
</dbReference>
<reference evidence="6" key="1">
    <citation type="submission" date="2021-08" db="EMBL/GenBank/DDBJ databases">
        <title>Chromosome-Level Trichoderma cornu-damae using Hi-C Data.</title>
        <authorList>
            <person name="Kim C.S."/>
        </authorList>
    </citation>
    <scope>NUCLEOTIDE SEQUENCE</scope>
    <source>
        <strain evidence="6">KA19-0412C</strain>
    </source>
</reference>
<dbReference type="Pfam" id="PF00611">
    <property type="entry name" value="FCH"/>
    <property type="match status" value="1"/>
</dbReference>
<feature type="compositionally biased region" description="Polar residues" evidence="2">
    <location>
        <begin position="167"/>
        <end position="177"/>
    </location>
</feature>
<dbReference type="Gene3D" id="1.10.555.10">
    <property type="entry name" value="Rho GTPase activation protein"/>
    <property type="match status" value="1"/>
</dbReference>
<keyword evidence="7" id="KW-1185">Reference proteome</keyword>
<dbReference type="PANTHER" id="PTHR23065">
    <property type="entry name" value="PROLINE-SERINE-THREONINE PHOSPHATASE INTERACTING PROTEIN 1"/>
    <property type="match status" value="1"/>
</dbReference>
<dbReference type="InterPro" id="IPR001060">
    <property type="entry name" value="FCH_dom"/>
</dbReference>
<dbReference type="PROSITE" id="PS50186">
    <property type="entry name" value="DEP"/>
    <property type="match status" value="1"/>
</dbReference>
<keyword evidence="1" id="KW-0175">Coiled coil</keyword>
<dbReference type="FunFam" id="1.20.1270.60:FF:000073">
    <property type="entry name" value="RhoGAP and Fes/CIP4 domain protein"/>
    <property type="match status" value="1"/>
</dbReference>
<evidence type="ECO:0000256" key="1">
    <source>
        <dbReference type="PROSITE-ProRule" id="PRU01077"/>
    </source>
</evidence>
<feature type="region of interest" description="Disordered" evidence="2">
    <location>
        <begin position="714"/>
        <end position="845"/>
    </location>
</feature>
<dbReference type="AlphaFoldDB" id="A0A9P8QHD5"/>
<gene>
    <name evidence="6" type="ORF">Trco_005479</name>
</gene>
<feature type="compositionally biased region" description="Polar residues" evidence="2">
    <location>
        <begin position="782"/>
        <end position="794"/>
    </location>
</feature>
<dbReference type="PROSITE" id="PS50238">
    <property type="entry name" value="RHOGAP"/>
    <property type="match status" value="1"/>
</dbReference>
<dbReference type="EMBL" id="JAIWOZ010000004">
    <property type="protein sequence ID" value="KAH6606326.1"/>
    <property type="molecule type" value="Genomic_DNA"/>
</dbReference>
<dbReference type="GO" id="GO:0005886">
    <property type="term" value="C:plasma membrane"/>
    <property type="evidence" value="ECO:0007669"/>
    <property type="project" value="TreeGrafter"/>
</dbReference>
<feature type="domain" description="F-BAR" evidence="5">
    <location>
        <begin position="2"/>
        <end position="440"/>
    </location>
</feature>
<proteinExistence type="predicted"/>
<dbReference type="GO" id="GO:0005096">
    <property type="term" value="F:GTPase activator activity"/>
    <property type="evidence" value="ECO:0007669"/>
    <property type="project" value="TreeGrafter"/>
</dbReference>
<dbReference type="PANTHER" id="PTHR23065:SF17">
    <property type="entry name" value="RHO-GTPASE-ACTIVATING PROTEIN RGD2"/>
    <property type="match status" value="1"/>
</dbReference>
<dbReference type="SUPFAM" id="SSF48350">
    <property type="entry name" value="GTPase activation domain, GAP"/>
    <property type="match status" value="1"/>
</dbReference>
<dbReference type="SUPFAM" id="SSF46785">
    <property type="entry name" value="Winged helix' DNA-binding domain"/>
    <property type="match status" value="1"/>
</dbReference>
<dbReference type="Proteomes" id="UP000827724">
    <property type="component" value="Unassembled WGS sequence"/>
</dbReference>
<dbReference type="GO" id="GO:0007264">
    <property type="term" value="P:small GTPase-mediated signal transduction"/>
    <property type="evidence" value="ECO:0007669"/>
    <property type="project" value="TreeGrafter"/>
</dbReference>
<name>A0A9P8QHD5_9HYPO</name>
<comment type="caution">
    <text evidence="6">The sequence shown here is derived from an EMBL/GenBank/DDBJ whole genome shotgun (WGS) entry which is preliminary data.</text>
</comment>
<dbReference type="CDD" id="cd04399">
    <property type="entry name" value="RhoGAP_fRGD2"/>
    <property type="match status" value="1"/>
</dbReference>
<evidence type="ECO:0000259" key="3">
    <source>
        <dbReference type="PROSITE" id="PS50186"/>
    </source>
</evidence>
<evidence type="ECO:0000256" key="2">
    <source>
        <dbReference type="SAM" id="MobiDB-lite"/>
    </source>
</evidence>
<dbReference type="InterPro" id="IPR031160">
    <property type="entry name" value="F_BAR_dom"/>
</dbReference>
<dbReference type="Pfam" id="PF00610">
    <property type="entry name" value="DEP"/>
    <property type="match status" value="1"/>
</dbReference>
<accession>A0A9P8QHD5</accession>